<dbReference type="PANTHER" id="PTHR13230:SF5">
    <property type="entry name" value="GENERAL TRANSCRIPTION FACTOR 3C POLYPEPTIDE 5"/>
    <property type="match status" value="1"/>
</dbReference>
<dbReference type="Pfam" id="PF17682">
    <property type="entry name" value="Tau95_N"/>
    <property type="match status" value="1"/>
</dbReference>
<dbReference type="GO" id="GO:0006384">
    <property type="term" value="P:transcription initiation at RNA polymerase III promoter"/>
    <property type="evidence" value="ECO:0007669"/>
    <property type="project" value="InterPro"/>
</dbReference>
<dbReference type="AlphaFoldDB" id="A0AAV5R3C0"/>
<keyword evidence="2" id="KW-0238">DNA-binding</keyword>
<evidence type="ECO:0000259" key="7">
    <source>
        <dbReference type="Pfam" id="PF17682"/>
    </source>
</evidence>
<comment type="caution">
    <text evidence="8">The sequence shown here is derived from an EMBL/GenBank/DDBJ whole genome shotgun (WGS) entry which is preliminary data.</text>
</comment>
<dbReference type="GO" id="GO:0000127">
    <property type="term" value="C:transcription factor TFIIIC complex"/>
    <property type="evidence" value="ECO:0007669"/>
    <property type="project" value="InterPro"/>
</dbReference>
<evidence type="ECO:0000313" key="9">
    <source>
        <dbReference type="Proteomes" id="UP001378960"/>
    </source>
</evidence>
<dbReference type="InterPro" id="IPR040454">
    <property type="entry name" value="TF_IIIC_Tfc1/Sfc1"/>
</dbReference>
<dbReference type="PANTHER" id="PTHR13230">
    <property type="entry name" value="GENERAL TRANSCRIPTION FACTOR IIIC, POLYPEPTIDE 5"/>
    <property type="match status" value="1"/>
</dbReference>
<dbReference type="InterPro" id="IPR042536">
    <property type="entry name" value="TFIIIC_tauA_Sfc1"/>
</dbReference>
<evidence type="ECO:0000256" key="5">
    <source>
        <dbReference type="SAM" id="MobiDB-lite"/>
    </source>
</evidence>
<dbReference type="GO" id="GO:0001002">
    <property type="term" value="F:RNA polymerase III type 1 promoter sequence-specific DNA binding"/>
    <property type="evidence" value="ECO:0007669"/>
    <property type="project" value="TreeGrafter"/>
</dbReference>
<feature type="domain" description="Transcription factor IIIC subunit Tfc1/Sfc1 triple barrel" evidence="7">
    <location>
        <begin position="12"/>
        <end position="125"/>
    </location>
</feature>
<dbReference type="Gene3D" id="3.30.200.160">
    <property type="entry name" value="TFIIIC, subcomplex tauA, subunit Sfc1, barrel domain"/>
    <property type="match status" value="1"/>
</dbReference>
<evidence type="ECO:0000259" key="6">
    <source>
        <dbReference type="Pfam" id="PF09734"/>
    </source>
</evidence>
<dbReference type="InterPro" id="IPR019136">
    <property type="entry name" value="TF_IIIC_su-5_HTH"/>
</dbReference>
<dbReference type="InterPro" id="IPR041499">
    <property type="entry name" value="Tfc1/Sfc1_N"/>
</dbReference>
<evidence type="ECO:0000256" key="4">
    <source>
        <dbReference type="ARBA" id="ARBA00023242"/>
    </source>
</evidence>
<dbReference type="Proteomes" id="UP001378960">
    <property type="component" value="Unassembled WGS sequence"/>
</dbReference>
<dbReference type="EMBL" id="BTGB01000003">
    <property type="protein sequence ID" value="GMM45991.1"/>
    <property type="molecule type" value="Genomic_DNA"/>
</dbReference>
<feature type="compositionally biased region" description="Basic and acidic residues" evidence="5">
    <location>
        <begin position="489"/>
        <end position="498"/>
    </location>
</feature>
<protein>
    <submittedName>
        <fullName evidence="8">Transcription factor TFIIIC subunit</fullName>
    </submittedName>
</protein>
<feature type="domain" description="Transcription factor IIIC subunit 5 HTH" evidence="6">
    <location>
        <begin position="176"/>
        <end position="335"/>
    </location>
</feature>
<reference evidence="8 9" key="1">
    <citation type="journal article" date="2023" name="Elife">
        <title>Identification of key yeast species and microbe-microbe interactions impacting larval growth of Drosophila in the wild.</title>
        <authorList>
            <person name="Mure A."/>
            <person name="Sugiura Y."/>
            <person name="Maeda R."/>
            <person name="Honda K."/>
            <person name="Sakurai N."/>
            <person name="Takahashi Y."/>
            <person name="Watada M."/>
            <person name="Katoh T."/>
            <person name="Gotoh A."/>
            <person name="Gotoh Y."/>
            <person name="Taniguchi I."/>
            <person name="Nakamura K."/>
            <person name="Hayashi T."/>
            <person name="Katayama T."/>
            <person name="Uemura T."/>
            <person name="Hattori Y."/>
        </authorList>
    </citation>
    <scope>NUCLEOTIDE SEQUENCE [LARGE SCALE GENOMIC DNA]</scope>
    <source>
        <strain evidence="8 9">PK-24</strain>
    </source>
</reference>
<sequence length="585" mass="68143">MTEIDLDVPSLMSVEYPLRVLNTEKAIELIGGETVLKQCFIDPDLRLQLQLRNDPLSHPIRSSVQNNKKNVLLKFRIPKRILDGNNGDIRKSIKQCEIEEIDYTVKTCGLLSKNFKFREMSDFQQLKRNSDFNNKFNESIRIGDFNKICQFSNEIGGNIEKIQEFNNNDIDLPSLVRFARLDLPYNYKYFGNLLIDEDGKFVNNAVKLYGIQINYNEKPPLNYDERLQPELEKMKFEMEEIKNSGIDKSLIEESTPYHFLKCLEIVRKLFEMKPVWIRRHIHWLLPKNLRNQLRFTLPYVSYTVSKGPFRHSFIKFGYDPSKNKEAYKYQIEAFRGNSKSNHDEEIEKIIANNNTNDNITTDEFGNDNIYMIPPTLYEYIEEFSDTNSDINKLGIGKIPKQLFFDGKNPCNSLSFQLGDILDDDVKKLIKNCTINDKCNIDNGWIDLKSMAKIRSVMKYKLTCVREGIVVNDEKVLEIMSRSEKRLRSIEDGGIKKEEEGEEDGDNDNDSNNREGDEEEGDEDGNDNNREDGEEVDMDMDNEGRDFGDEHSGEEMDILERLRLFNPKGKDVLKEIKQIIVQDNII</sequence>
<feature type="compositionally biased region" description="Acidic residues" evidence="5">
    <location>
        <begin position="515"/>
        <end position="540"/>
    </location>
</feature>
<evidence type="ECO:0000256" key="1">
    <source>
        <dbReference type="ARBA" id="ARBA00004123"/>
    </source>
</evidence>
<evidence type="ECO:0000256" key="3">
    <source>
        <dbReference type="ARBA" id="ARBA00023163"/>
    </source>
</evidence>
<keyword evidence="4" id="KW-0539">Nucleus</keyword>
<evidence type="ECO:0000313" key="8">
    <source>
        <dbReference type="EMBL" id="GMM45991.1"/>
    </source>
</evidence>
<feature type="region of interest" description="Disordered" evidence="5">
    <location>
        <begin position="489"/>
        <end position="552"/>
    </location>
</feature>
<feature type="compositionally biased region" description="Acidic residues" evidence="5">
    <location>
        <begin position="499"/>
        <end position="508"/>
    </location>
</feature>
<feature type="compositionally biased region" description="Basic and acidic residues" evidence="5">
    <location>
        <begin position="541"/>
        <end position="552"/>
    </location>
</feature>
<dbReference type="GO" id="GO:0005634">
    <property type="term" value="C:nucleus"/>
    <property type="evidence" value="ECO:0007669"/>
    <property type="project" value="UniProtKB-SubCell"/>
</dbReference>
<evidence type="ECO:0000256" key="2">
    <source>
        <dbReference type="ARBA" id="ARBA00023125"/>
    </source>
</evidence>
<dbReference type="Pfam" id="PF09734">
    <property type="entry name" value="Tau95"/>
    <property type="match status" value="1"/>
</dbReference>
<organism evidence="8 9">
    <name type="scientific">Pichia kluyveri</name>
    <name type="common">Yeast</name>
    <dbReference type="NCBI Taxonomy" id="36015"/>
    <lineage>
        <taxon>Eukaryota</taxon>
        <taxon>Fungi</taxon>
        <taxon>Dikarya</taxon>
        <taxon>Ascomycota</taxon>
        <taxon>Saccharomycotina</taxon>
        <taxon>Pichiomycetes</taxon>
        <taxon>Pichiales</taxon>
        <taxon>Pichiaceae</taxon>
        <taxon>Pichia</taxon>
    </lineage>
</organism>
<name>A0AAV5R3C0_PICKL</name>
<proteinExistence type="predicted"/>
<gene>
    <name evidence="8" type="ORF">DAPK24_025660</name>
</gene>
<keyword evidence="9" id="KW-1185">Reference proteome</keyword>
<accession>A0AAV5R3C0</accession>
<dbReference type="GO" id="GO:0001003">
    <property type="term" value="F:RNA polymerase III type 2 promoter sequence-specific DNA binding"/>
    <property type="evidence" value="ECO:0007669"/>
    <property type="project" value="TreeGrafter"/>
</dbReference>
<comment type="subcellular location">
    <subcellularLocation>
        <location evidence="1">Nucleus</location>
    </subcellularLocation>
</comment>
<keyword evidence="3" id="KW-0804">Transcription</keyword>